<keyword evidence="6" id="KW-0255">Endonuclease</keyword>
<evidence type="ECO:0000256" key="6">
    <source>
        <dbReference type="ARBA" id="ARBA00022759"/>
    </source>
</evidence>
<dbReference type="GO" id="GO:0004190">
    <property type="term" value="F:aspartic-type endopeptidase activity"/>
    <property type="evidence" value="ECO:0007669"/>
    <property type="project" value="UniProtKB-KW"/>
</dbReference>
<dbReference type="Gene3D" id="3.30.70.270">
    <property type="match status" value="2"/>
</dbReference>
<dbReference type="CDD" id="cd01647">
    <property type="entry name" value="RT_LTR"/>
    <property type="match status" value="1"/>
</dbReference>
<dbReference type="Gene3D" id="3.30.420.10">
    <property type="entry name" value="Ribonuclease H-like superfamily/Ribonuclease H"/>
    <property type="match status" value="1"/>
</dbReference>
<keyword evidence="8" id="KW-0695">RNA-directed DNA polymerase</keyword>
<comment type="caution">
    <text evidence="11">The sequence shown here is derived from an EMBL/GenBank/DDBJ whole genome shotgun (WGS) entry which is preliminary data.</text>
</comment>
<dbReference type="InterPro" id="IPR043128">
    <property type="entry name" value="Rev_trsase/Diguanyl_cyclase"/>
</dbReference>
<dbReference type="InterPro" id="IPR021109">
    <property type="entry name" value="Peptidase_aspartic_dom_sf"/>
</dbReference>
<evidence type="ECO:0000256" key="2">
    <source>
        <dbReference type="ARBA" id="ARBA00022679"/>
    </source>
</evidence>
<dbReference type="Pfam" id="PF17917">
    <property type="entry name" value="RT_RNaseH"/>
    <property type="match status" value="1"/>
</dbReference>
<dbReference type="Gene3D" id="2.40.70.10">
    <property type="entry name" value="Acid Proteases"/>
    <property type="match status" value="1"/>
</dbReference>
<keyword evidence="5" id="KW-0064">Aspartyl protease</keyword>
<dbReference type="PROSITE" id="PS00141">
    <property type="entry name" value="ASP_PROTEASE"/>
    <property type="match status" value="1"/>
</dbReference>
<feature type="compositionally biased region" description="Polar residues" evidence="9">
    <location>
        <begin position="302"/>
        <end position="344"/>
    </location>
</feature>
<dbReference type="PROSITE" id="PS50878">
    <property type="entry name" value="RT_POL"/>
    <property type="match status" value="1"/>
</dbReference>
<evidence type="ECO:0000256" key="8">
    <source>
        <dbReference type="ARBA" id="ARBA00022918"/>
    </source>
</evidence>
<name>A0A8H7VX70_9FUNG</name>
<evidence type="ECO:0000256" key="5">
    <source>
        <dbReference type="ARBA" id="ARBA00022750"/>
    </source>
</evidence>
<keyword evidence="12" id="KW-1185">Reference proteome</keyword>
<protein>
    <recommendedName>
        <fullName evidence="1">RNA-directed DNA polymerase</fullName>
        <ecNumber evidence="1">2.7.7.49</ecNumber>
    </recommendedName>
</protein>
<keyword evidence="3" id="KW-0548">Nucleotidyltransferase</keyword>
<dbReference type="Pfam" id="PF13975">
    <property type="entry name" value="gag-asp_proteas"/>
    <property type="match status" value="1"/>
</dbReference>
<dbReference type="Pfam" id="PF00078">
    <property type="entry name" value="RVT_1"/>
    <property type="match status" value="1"/>
</dbReference>
<evidence type="ECO:0000256" key="9">
    <source>
        <dbReference type="SAM" id="MobiDB-lite"/>
    </source>
</evidence>
<sequence>MGDTSSQRELNKQLTNSLLAISSSMETLSARLTTPAPAHPLGGANPLIKLKAPKAYDGVRDAMVVDEWIRSVEMHQEFYALQGSQTLIFATSHLSGRAQAWYRFLESKEGAPTTWVTFKALLLNKFRPENAELLARDRLYSICQTSTIQDYVNKFMDIGVYLPNVANDELCDKFMRGIKSHQLRAELRGMIGTNRTLENYYNVALSWEGAREYGLSPNMVNLNNSTTIENDTAEPMDLDFIQNRGRRTGNHNNGNGFKSKNDSRDVRNIVCDYCHRAGHTKYKCFKRKKDIEALDEQQKLGRSNKNAMKLNTLQSDSSADSAVNKDNTINHYSSDNNTVDTAGNNDEDSQCSTHKDDIISKNNIVSVNSTSYAPLPFELVPIIDANSHQVRLDLPHLVELNTTFSTDLPLYSATVLDQNNKMHTIKVLVDTGASECYISSSLSRQVLGGHNTVDRQVETASGSIDKITEQFVFNLNIQGYTSTVSAFVFGDKFDVILGRSWLKLHKPEVVWENDTLRFSNSNGADCVVYPTKNNIDKSDITSSFSSLHYLISAKQAEKCVKAGDDTCFLLVMDDKLDDVRVSPVEGGDTAWSRALYEKYPTVFRDGLPGLPPDSKRMCIDYRALNKATVKIASPLPRIDEGLDRLEGASFFTTLDLKSGYHQIPIKESDVPKTAFNTRYGKYEFLVLPFGLSNAPPSFQAWMNSVLGDYIDDFVLVYLDDVCIFSKTEEDHRKHVQLVLDRFAEHQLVLNKKKCHFGQRQLSFLGFEVSAAGVSPSTVKVQAESFSRIKALLTTAPVLQMPNMSLPFVIETDSSDYGVGAVLLQPSVDRKSTNLKRPYGNFSTWHPVAYESKKLSKEEQKFPAQERELIGVVHALRVWRCFVEGCSGGYTVYSDHNPLVYFRQKANPTARLVRWISELEMYAPNIQYKPGVDNTVADTLSRVPTFKATEDDTVKSVEPEYLYASLDHLSLDIQQDWPLLYLTRGEEKATDKELKDHLLKEKAKFNIIDNVVYRSVRFKDHDKKTITKNVKFIPFAERANLVSKYHEDIGHAGIKKLVPIFRERYWWPNWRSDLESWIKACPWCQLNSRKPSKHQDEMHPLTVPHAFERWHLDFVGELPLTVNGNKWLITAVDYATNWSIAKALPSYQDARTVADITARELQHLGQHRAAAEAKLKAMGEKDKKRWDALIQPTSYEVGDMVMLTHEGKFSLEPTFTGPYIVVEVFEQFGTCRLETIEGKRLDSLIHKDRLKRAVGDKPTSTWYNPTVARKEVKAVTSTRSGRGTDGSHVIARPELPAEQTHNVDDHVPDFYICSESFSAEPTAAPASLSAAPAVPTIPAEIPGPCHGDLSVTGAGDSASDPVEENVVVETLLPDVPGSPFNTPIIELVELSSDEDEYDLGIDFDSDENMEFIAPPDKPAEIMEVVEQPDNVDNDVPMTSSVPAGDIIDLCSSSDEDMFDCDASLLQKGKEKETIFSGVENNSFSDSITTDRMDCSDIQVDPDIVQESAAMDTVSMESDVTESAVKESAVKIAVASEVSNAEVVPTESVAKESSCSEAVISDTIVQESRSSVASEAIRVTKKKPTPVPILIPPQGIHATFRFQPPSSKPHPIPKVTMPTLFTKPVRTIDNITVTTFQGDSYDVQRRTSFWEGGGASTAEGEPFGAKILIVVVTRYLPTKLSPEVIPPISPSNTSNST</sequence>
<dbReference type="InterPro" id="IPR050951">
    <property type="entry name" value="Retrovirus_Pol_polyprotein"/>
</dbReference>
<keyword evidence="4" id="KW-0540">Nuclease</keyword>
<gene>
    <name evidence="11" type="ORF">INT48_004150</name>
</gene>
<dbReference type="InterPro" id="IPR043502">
    <property type="entry name" value="DNA/RNA_pol_sf"/>
</dbReference>
<dbReference type="InterPro" id="IPR041373">
    <property type="entry name" value="RT_RNaseH"/>
</dbReference>
<dbReference type="EMBL" id="JAEPRE010000047">
    <property type="protein sequence ID" value="KAG2234712.1"/>
    <property type="molecule type" value="Genomic_DNA"/>
</dbReference>
<evidence type="ECO:0000259" key="10">
    <source>
        <dbReference type="PROSITE" id="PS50878"/>
    </source>
</evidence>
<dbReference type="InterPro" id="IPR036397">
    <property type="entry name" value="RNaseH_sf"/>
</dbReference>
<dbReference type="Pfam" id="PF03732">
    <property type="entry name" value="Retrotrans_gag"/>
    <property type="match status" value="1"/>
</dbReference>
<proteinExistence type="predicted"/>
<keyword evidence="5" id="KW-0645">Protease</keyword>
<dbReference type="InterPro" id="IPR012337">
    <property type="entry name" value="RNaseH-like_sf"/>
</dbReference>
<dbReference type="SUPFAM" id="SSF53098">
    <property type="entry name" value="Ribonuclease H-like"/>
    <property type="match status" value="1"/>
</dbReference>
<dbReference type="PANTHER" id="PTHR37984">
    <property type="entry name" value="PROTEIN CBG26694"/>
    <property type="match status" value="1"/>
</dbReference>
<keyword evidence="7" id="KW-0378">Hydrolase</keyword>
<feature type="domain" description="Reverse transcriptase" evidence="10">
    <location>
        <begin position="588"/>
        <end position="768"/>
    </location>
</feature>
<dbReference type="SUPFAM" id="SSF56672">
    <property type="entry name" value="DNA/RNA polymerases"/>
    <property type="match status" value="1"/>
</dbReference>
<dbReference type="GO" id="GO:0004519">
    <property type="term" value="F:endonuclease activity"/>
    <property type="evidence" value="ECO:0007669"/>
    <property type="project" value="UniProtKB-KW"/>
</dbReference>
<dbReference type="PANTHER" id="PTHR37984:SF5">
    <property type="entry name" value="PROTEIN NYNRIN-LIKE"/>
    <property type="match status" value="1"/>
</dbReference>
<evidence type="ECO:0000256" key="3">
    <source>
        <dbReference type="ARBA" id="ARBA00022695"/>
    </source>
</evidence>
<dbReference type="CDD" id="cd09274">
    <property type="entry name" value="RNase_HI_RT_Ty3"/>
    <property type="match status" value="1"/>
</dbReference>
<evidence type="ECO:0000313" key="11">
    <source>
        <dbReference type="EMBL" id="KAG2234712.1"/>
    </source>
</evidence>
<dbReference type="InterPro" id="IPR001969">
    <property type="entry name" value="Aspartic_peptidase_AS"/>
</dbReference>
<dbReference type="Pfam" id="PF17921">
    <property type="entry name" value="Integrase_H2C2"/>
    <property type="match status" value="1"/>
</dbReference>
<reference evidence="11" key="1">
    <citation type="submission" date="2021-01" db="EMBL/GenBank/DDBJ databases">
        <title>Metabolic potential, ecology and presence of endohyphal bacteria is reflected in genomic diversity of Mucoromycotina.</title>
        <authorList>
            <person name="Muszewska A."/>
            <person name="Okrasinska A."/>
            <person name="Steczkiewicz K."/>
            <person name="Drgas O."/>
            <person name="Orlowska M."/>
            <person name="Perlinska-Lenart U."/>
            <person name="Aleksandrzak-Piekarczyk T."/>
            <person name="Szatraj K."/>
            <person name="Zielenkiewicz U."/>
            <person name="Pilsyk S."/>
            <person name="Malc E."/>
            <person name="Mieczkowski P."/>
            <person name="Kruszewska J.S."/>
            <person name="Biernat P."/>
            <person name="Pawlowska J."/>
        </authorList>
    </citation>
    <scope>NUCLEOTIDE SEQUENCE</scope>
    <source>
        <strain evidence="11">WA0000018081</strain>
    </source>
</reference>
<keyword evidence="2" id="KW-0808">Transferase</keyword>
<evidence type="ECO:0000256" key="4">
    <source>
        <dbReference type="ARBA" id="ARBA00022722"/>
    </source>
</evidence>
<dbReference type="InterPro" id="IPR005162">
    <property type="entry name" value="Retrotrans_gag_dom"/>
</dbReference>
<organism evidence="11 12">
    <name type="scientific">Thamnidium elegans</name>
    <dbReference type="NCBI Taxonomy" id="101142"/>
    <lineage>
        <taxon>Eukaryota</taxon>
        <taxon>Fungi</taxon>
        <taxon>Fungi incertae sedis</taxon>
        <taxon>Mucoromycota</taxon>
        <taxon>Mucoromycotina</taxon>
        <taxon>Mucoromycetes</taxon>
        <taxon>Mucorales</taxon>
        <taxon>Mucorineae</taxon>
        <taxon>Mucoraceae</taxon>
        <taxon>Thamnidium</taxon>
    </lineage>
</organism>
<dbReference type="GO" id="GO:0003676">
    <property type="term" value="F:nucleic acid binding"/>
    <property type="evidence" value="ECO:0007669"/>
    <property type="project" value="InterPro"/>
</dbReference>
<evidence type="ECO:0000313" key="12">
    <source>
        <dbReference type="Proteomes" id="UP000613177"/>
    </source>
</evidence>
<evidence type="ECO:0000256" key="1">
    <source>
        <dbReference type="ARBA" id="ARBA00012493"/>
    </source>
</evidence>
<dbReference type="EC" id="2.7.7.49" evidence="1"/>
<feature type="region of interest" description="Disordered" evidence="9">
    <location>
        <begin position="302"/>
        <end position="354"/>
    </location>
</feature>
<dbReference type="InterPro" id="IPR041588">
    <property type="entry name" value="Integrase_H2C2"/>
</dbReference>
<dbReference type="GO" id="GO:0006508">
    <property type="term" value="P:proteolysis"/>
    <property type="evidence" value="ECO:0007669"/>
    <property type="project" value="InterPro"/>
</dbReference>
<dbReference type="Gene3D" id="1.10.340.70">
    <property type="match status" value="1"/>
</dbReference>
<dbReference type="SUPFAM" id="SSF50630">
    <property type="entry name" value="Acid proteases"/>
    <property type="match status" value="1"/>
</dbReference>
<dbReference type="Proteomes" id="UP000613177">
    <property type="component" value="Unassembled WGS sequence"/>
</dbReference>
<dbReference type="InterPro" id="IPR000477">
    <property type="entry name" value="RT_dom"/>
</dbReference>
<dbReference type="GO" id="GO:0003964">
    <property type="term" value="F:RNA-directed DNA polymerase activity"/>
    <property type="evidence" value="ECO:0007669"/>
    <property type="project" value="UniProtKB-KW"/>
</dbReference>
<evidence type="ECO:0000256" key="7">
    <source>
        <dbReference type="ARBA" id="ARBA00022801"/>
    </source>
</evidence>
<accession>A0A8H7VX70</accession>
<dbReference type="CDD" id="cd00303">
    <property type="entry name" value="retropepsin_like"/>
    <property type="match status" value="1"/>
</dbReference>